<dbReference type="EMBL" id="ML736797">
    <property type="protein sequence ID" value="KAE8401688.1"/>
    <property type="molecule type" value="Genomic_DNA"/>
</dbReference>
<dbReference type="AlphaFoldDB" id="A0A5N7D7G9"/>
<protein>
    <submittedName>
        <fullName evidence="1">Uncharacterized protein</fullName>
    </submittedName>
</protein>
<dbReference type="RefSeq" id="XP_031939007.1">
    <property type="nucleotide sequence ID" value="XM_032079401.1"/>
</dbReference>
<sequence>MTRSNEGISRTVRSLIFPLFRLPIGVGSAAPLVIVQLLVHVVQSRSTYQSCQDYSQIGGDP</sequence>
<accession>A0A5N7D7G9</accession>
<name>A0A5N7D7G9_9EURO</name>
<reference evidence="1 2" key="1">
    <citation type="submission" date="2019-04" db="EMBL/GenBank/DDBJ databases">
        <authorList>
            <consortium name="DOE Joint Genome Institute"/>
            <person name="Mondo S."/>
            <person name="Kjaerbolling I."/>
            <person name="Vesth T."/>
            <person name="Frisvad J.C."/>
            <person name="Nybo J.L."/>
            <person name="Theobald S."/>
            <person name="Kildgaard S."/>
            <person name="Isbrandt T."/>
            <person name="Kuo A."/>
            <person name="Sato A."/>
            <person name="Lyhne E.K."/>
            <person name="Kogle M.E."/>
            <person name="Wiebenga A."/>
            <person name="Kun R.S."/>
            <person name="Lubbers R.J."/>
            <person name="Makela M.R."/>
            <person name="Barry K."/>
            <person name="Chovatia M."/>
            <person name="Clum A."/>
            <person name="Daum C."/>
            <person name="Haridas S."/>
            <person name="He G."/>
            <person name="LaButti K."/>
            <person name="Lipzen A."/>
            <person name="Riley R."/>
            <person name="Salamov A."/>
            <person name="Simmons B.A."/>
            <person name="Magnuson J.K."/>
            <person name="Henrissat B."/>
            <person name="Mortensen U.H."/>
            <person name="Larsen T.O."/>
            <person name="Devries R.P."/>
            <person name="Grigoriev I.V."/>
            <person name="Machida M."/>
            <person name="Baker S.E."/>
            <person name="Andersen M.R."/>
            <person name="Cantor M.N."/>
            <person name="Hua S.X."/>
        </authorList>
    </citation>
    <scope>NUCLEOTIDE SEQUENCE [LARGE SCALE GENOMIC DNA]</scope>
    <source>
        <strain evidence="1 2">CBS 119388</strain>
    </source>
</reference>
<dbReference type="GeneID" id="43664092"/>
<evidence type="ECO:0000313" key="2">
    <source>
        <dbReference type="Proteomes" id="UP000325579"/>
    </source>
</evidence>
<proteinExistence type="predicted"/>
<keyword evidence="2" id="KW-1185">Reference proteome</keyword>
<gene>
    <name evidence="1" type="ORF">BDV37DRAFT_174866</name>
</gene>
<dbReference type="Proteomes" id="UP000325579">
    <property type="component" value="Unassembled WGS sequence"/>
</dbReference>
<accession>A0A5N6HIT2</accession>
<organism evidence="1 2">
    <name type="scientific">Aspergillus pseudonomiae</name>
    <dbReference type="NCBI Taxonomy" id="1506151"/>
    <lineage>
        <taxon>Eukaryota</taxon>
        <taxon>Fungi</taxon>
        <taxon>Dikarya</taxon>
        <taxon>Ascomycota</taxon>
        <taxon>Pezizomycotina</taxon>
        <taxon>Eurotiomycetes</taxon>
        <taxon>Eurotiomycetidae</taxon>
        <taxon>Eurotiales</taxon>
        <taxon>Aspergillaceae</taxon>
        <taxon>Aspergillus</taxon>
        <taxon>Aspergillus subgen. Circumdati</taxon>
    </lineage>
</organism>
<evidence type="ECO:0000313" key="1">
    <source>
        <dbReference type="EMBL" id="KAE8401688.1"/>
    </source>
</evidence>